<dbReference type="GO" id="GO:0016722">
    <property type="term" value="F:oxidoreductase activity, acting on metal ions"/>
    <property type="evidence" value="ECO:0007669"/>
    <property type="project" value="InterPro"/>
</dbReference>
<sequence>MAKKSNATQINIGISDKDRKKIAAGLSRLLADTYTLYLKTHNFHWNVTGPMFNTLHLMFEEQYNELWLAVDLVAERIRTLGVVAPGTYREFAKLSSIPEADGVPAAEEMVRQLVEGHEAVVRTARAIFPDADAASDEPTADLLTQRLQTHEKTAWMLRSLLA</sequence>
<dbReference type="PROSITE" id="PS00818">
    <property type="entry name" value="DPS_1"/>
    <property type="match status" value="1"/>
</dbReference>
<dbReference type="RefSeq" id="WP_004527704.1">
    <property type="nucleotide sequence ID" value="NZ_CM000832.1"/>
</dbReference>
<dbReference type="CDD" id="cd01043">
    <property type="entry name" value="DPS"/>
    <property type="match status" value="1"/>
</dbReference>
<accession>A0A0E1VZ77</accession>
<dbReference type="InterPro" id="IPR008331">
    <property type="entry name" value="Ferritin_DPS_dom"/>
</dbReference>
<dbReference type="SUPFAM" id="SSF47240">
    <property type="entry name" value="Ferritin-like"/>
    <property type="match status" value="1"/>
</dbReference>
<dbReference type="GO" id="GO:0008199">
    <property type="term" value="F:ferric iron binding"/>
    <property type="evidence" value="ECO:0007669"/>
    <property type="project" value="InterPro"/>
</dbReference>
<dbReference type="InterPro" id="IPR012347">
    <property type="entry name" value="Ferritin-like"/>
</dbReference>
<comment type="similarity">
    <text evidence="1 2">Belongs to the Dps family.</text>
</comment>
<dbReference type="Pfam" id="PF00210">
    <property type="entry name" value="Ferritin"/>
    <property type="match status" value="1"/>
</dbReference>
<evidence type="ECO:0000256" key="1">
    <source>
        <dbReference type="ARBA" id="ARBA00009497"/>
    </source>
</evidence>
<evidence type="ECO:0000259" key="3">
    <source>
        <dbReference type="Pfam" id="PF00210"/>
    </source>
</evidence>
<dbReference type="PANTHER" id="PTHR42932">
    <property type="entry name" value="GENERAL STRESS PROTEIN 20U"/>
    <property type="match status" value="1"/>
</dbReference>
<dbReference type="InterPro" id="IPR023188">
    <property type="entry name" value="DPS_DNA-bd_CS"/>
</dbReference>
<dbReference type="Gene3D" id="1.20.1260.10">
    <property type="match status" value="1"/>
</dbReference>
<dbReference type="InterPro" id="IPR009078">
    <property type="entry name" value="Ferritin-like_SF"/>
</dbReference>
<protein>
    <submittedName>
        <fullName evidence="4">Ferritin-like domain protein</fullName>
    </submittedName>
</protein>
<organism evidence="4">
    <name type="scientific">Burkholderia pseudomallei 1710a</name>
    <dbReference type="NCBI Taxonomy" id="320371"/>
    <lineage>
        <taxon>Bacteria</taxon>
        <taxon>Pseudomonadati</taxon>
        <taxon>Pseudomonadota</taxon>
        <taxon>Betaproteobacteria</taxon>
        <taxon>Burkholderiales</taxon>
        <taxon>Burkholderiaceae</taxon>
        <taxon>Burkholderia</taxon>
        <taxon>pseudomallei group</taxon>
    </lineage>
</organism>
<dbReference type="PROSITE" id="PS00819">
    <property type="entry name" value="DPS_2"/>
    <property type="match status" value="1"/>
</dbReference>
<dbReference type="AlphaFoldDB" id="A0A0E1VZ77"/>
<dbReference type="PANTHER" id="PTHR42932:SF3">
    <property type="entry name" value="DNA PROTECTION DURING STARVATION PROTEIN"/>
    <property type="match status" value="1"/>
</dbReference>
<dbReference type="InterPro" id="IPR002177">
    <property type="entry name" value="DPS_DNA-bd"/>
</dbReference>
<feature type="domain" description="Ferritin/DPS" evidence="3">
    <location>
        <begin position="24"/>
        <end position="161"/>
    </location>
</feature>
<proteinExistence type="inferred from homology"/>
<evidence type="ECO:0000256" key="2">
    <source>
        <dbReference type="RuleBase" id="RU003875"/>
    </source>
</evidence>
<gene>
    <name evidence="4" type="ORF">BURPS1710A_3848</name>
</gene>
<dbReference type="Proteomes" id="UP000001812">
    <property type="component" value="Chromosome I"/>
</dbReference>
<name>A0A0E1VZ77_BURPE</name>
<dbReference type="HOGENOM" id="CLU_098183_2_1_4"/>
<dbReference type="PIRSF" id="PIRSF005900">
    <property type="entry name" value="Dps"/>
    <property type="match status" value="1"/>
</dbReference>
<evidence type="ECO:0000313" key="4">
    <source>
        <dbReference type="EMBL" id="EET06275.1"/>
    </source>
</evidence>
<reference evidence="4" key="1">
    <citation type="submission" date="2009-05" db="EMBL/GenBank/DDBJ databases">
        <authorList>
            <person name="Harkins D.M."/>
            <person name="DeShazer D."/>
            <person name="Woods D.E."/>
            <person name="Brinkac L.M."/>
            <person name="Brown K.A."/>
            <person name="Hung G.C."/>
            <person name="Tuanyok A."/>
            <person name="Zhang B."/>
            <person name="Nierman W.C."/>
        </authorList>
    </citation>
    <scope>NUCLEOTIDE SEQUENCE [LARGE SCALE GENOMIC DNA]</scope>
    <source>
        <strain evidence="4">1710a</strain>
    </source>
</reference>
<dbReference type="PRINTS" id="PR01346">
    <property type="entry name" value="HELNAPAPROT"/>
</dbReference>
<dbReference type="EMBL" id="CM000832">
    <property type="protein sequence ID" value="EET06275.1"/>
    <property type="molecule type" value="Genomic_DNA"/>
</dbReference>